<keyword evidence="4 6" id="KW-1133">Transmembrane helix</keyword>
<evidence type="ECO:0000313" key="7">
    <source>
        <dbReference type="EMBL" id="OSY38271.1"/>
    </source>
</evidence>
<proteinExistence type="predicted"/>
<accession>A0A1Y2MT04</accession>
<dbReference type="RefSeq" id="WP_085914414.1">
    <property type="nucleotide sequence ID" value="NZ_AP018920.1"/>
</dbReference>
<evidence type="ECO:0000256" key="6">
    <source>
        <dbReference type="SAM" id="Phobius"/>
    </source>
</evidence>
<reference evidence="7 8" key="1">
    <citation type="submission" date="2016-09" db="EMBL/GenBank/DDBJ databases">
        <title>Pseudonocardia autotrophica DSM535, a candidate organism with high potential of specific P450 cytochromes.</title>
        <authorList>
            <person name="Grumaz C."/>
            <person name="Vainshtein Y."/>
            <person name="Kirstahler P."/>
            <person name="Sohn K."/>
        </authorList>
    </citation>
    <scope>NUCLEOTIDE SEQUENCE [LARGE SCALE GENOMIC DNA]</scope>
    <source>
        <strain evidence="7 8">DSM 535</strain>
    </source>
</reference>
<dbReference type="GO" id="GO:0015658">
    <property type="term" value="F:branched-chain amino acid transmembrane transporter activity"/>
    <property type="evidence" value="ECO:0007669"/>
    <property type="project" value="InterPro"/>
</dbReference>
<dbReference type="PANTHER" id="PTHR30482">
    <property type="entry name" value="HIGH-AFFINITY BRANCHED-CHAIN AMINO ACID TRANSPORT SYSTEM PERMEASE"/>
    <property type="match status" value="1"/>
</dbReference>
<keyword evidence="5 6" id="KW-0472">Membrane</keyword>
<feature type="transmembrane region" description="Helical" evidence="6">
    <location>
        <begin position="66"/>
        <end position="86"/>
    </location>
</feature>
<dbReference type="InterPro" id="IPR043428">
    <property type="entry name" value="LivM-like"/>
</dbReference>
<dbReference type="CDD" id="cd06581">
    <property type="entry name" value="TM_PBP1_LivM_like"/>
    <property type="match status" value="1"/>
</dbReference>
<organism evidence="7 8">
    <name type="scientific">Pseudonocardia autotrophica</name>
    <name type="common">Amycolata autotrophica</name>
    <name type="synonym">Nocardia autotrophica</name>
    <dbReference type="NCBI Taxonomy" id="2074"/>
    <lineage>
        <taxon>Bacteria</taxon>
        <taxon>Bacillati</taxon>
        <taxon>Actinomycetota</taxon>
        <taxon>Actinomycetes</taxon>
        <taxon>Pseudonocardiales</taxon>
        <taxon>Pseudonocardiaceae</taxon>
        <taxon>Pseudonocardia</taxon>
    </lineage>
</organism>
<evidence type="ECO:0000256" key="3">
    <source>
        <dbReference type="ARBA" id="ARBA00022692"/>
    </source>
</evidence>
<keyword evidence="8" id="KW-1185">Reference proteome</keyword>
<evidence type="ECO:0000256" key="2">
    <source>
        <dbReference type="ARBA" id="ARBA00022475"/>
    </source>
</evidence>
<dbReference type="PANTHER" id="PTHR30482:SF10">
    <property type="entry name" value="HIGH-AFFINITY BRANCHED-CHAIN AMINO ACID TRANSPORT PROTEIN BRAE"/>
    <property type="match status" value="1"/>
</dbReference>
<dbReference type="EMBL" id="MIGB01000024">
    <property type="protein sequence ID" value="OSY38271.1"/>
    <property type="molecule type" value="Genomic_DNA"/>
</dbReference>
<dbReference type="Pfam" id="PF02653">
    <property type="entry name" value="BPD_transp_2"/>
    <property type="match status" value="1"/>
</dbReference>
<dbReference type="STRING" id="2074.BG845_04224"/>
<protein>
    <submittedName>
        <fullName evidence="7">Leucine/isoleucine/valine transporter permease subunit</fullName>
    </submittedName>
</protein>
<gene>
    <name evidence="7" type="ORF">BG845_04224</name>
</gene>
<keyword evidence="2" id="KW-1003">Cell membrane</keyword>
<feature type="transmembrane region" description="Helical" evidence="6">
    <location>
        <begin position="39"/>
        <end position="60"/>
    </location>
</feature>
<feature type="transmembrane region" description="Helical" evidence="6">
    <location>
        <begin position="209"/>
        <end position="229"/>
    </location>
</feature>
<keyword evidence="3 6" id="KW-0812">Transmembrane</keyword>
<dbReference type="Proteomes" id="UP000194360">
    <property type="component" value="Unassembled WGS sequence"/>
</dbReference>
<evidence type="ECO:0000256" key="5">
    <source>
        <dbReference type="ARBA" id="ARBA00023136"/>
    </source>
</evidence>
<evidence type="ECO:0000313" key="8">
    <source>
        <dbReference type="Proteomes" id="UP000194360"/>
    </source>
</evidence>
<dbReference type="GO" id="GO:0005886">
    <property type="term" value="C:plasma membrane"/>
    <property type="evidence" value="ECO:0007669"/>
    <property type="project" value="UniProtKB-SubCell"/>
</dbReference>
<dbReference type="OrthoDB" id="9814461at2"/>
<evidence type="ECO:0000256" key="1">
    <source>
        <dbReference type="ARBA" id="ARBA00004651"/>
    </source>
</evidence>
<name>A0A1Y2MT04_PSEAH</name>
<comment type="caution">
    <text evidence="7">The sequence shown here is derived from an EMBL/GenBank/DDBJ whole genome shotgun (WGS) entry which is preliminary data.</text>
</comment>
<evidence type="ECO:0000256" key="4">
    <source>
        <dbReference type="ARBA" id="ARBA00022989"/>
    </source>
</evidence>
<feature type="transmembrane region" description="Helical" evidence="6">
    <location>
        <begin position="12"/>
        <end position="32"/>
    </location>
</feature>
<comment type="subcellular location">
    <subcellularLocation>
        <location evidence="1">Cell membrane</location>
        <topology evidence="1">Multi-pass membrane protein</topology>
    </subcellularLocation>
</comment>
<dbReference type="InterPro" id="IPR001851">
    <property type="entry name" value="ABC_transp_permease"/>
</dbReference>
<feature type="transmembrane region" description="Helical" evidence="6">
    <location>
        <begin position="156"/>
        <end position="177"/>
    </location>
</feature>
<feature type="transmembrane region" description="Helical" evidence="6">
    <location>
        <begin position="297"/>
        <end position="314"/>
    </location>
</feature>
<dbReference type="AlphaFoldDB" id="A0A1Y2MT04"/>
<sequence>MIDFGQLLTVGFTQLIGPSAIFFALLALGLNIHFGYTGLLNFGQIGFALVGAYGMGISVANYGAPLWLGVLIGMACGVALALILGIPTLRLRADYLAIVTIAASEILRLITRSTSQTGFTGGTQGLTGFGDAFAAANPFTQPTYNILGLTVRGPDLWSIVVGWTVVGLCVLLTWLLVRSPWGRVLKAIREDEDAARALGKNVFAYKMQALALGGVFGALGGIVFALATQSLTPDFYSPPQTFFAYAALILGGAGRVFGPVVGAMLFWFLLSVSDAFLRQATAGENPLLPFISSQDVGAIRFVLVGVFLGLMMVFRPQGIFGRRREVLGDGR</sequence>